<keyword evidence="1" id="KW-0472">Membrane</keyword>
<feature type="transmembrane region" description="Helical" evidence="1">
    <location>
        <begin position="345"/>
        <end position="364"/>
    </location>
</feature>
<dbReference type="RefSeq" id="WP_185905753.1">
    <property type="nucleotide sequence ID" value="NZ_JACMSE010000009.1"/>
</dbReference>
<dbReference type="EMBL" id="JACMSE010000009">
    <property type="protein sequence ID" value="MBC2889992.1"/>
    <property type="molecule type" value="Genomic_DNA"/>
</dbReference>
<gene>
    <name evidence="2" type="ORF">H7313_11675</name>
</gene>
<proteinExistence type="predicted"/>
<name>A0A842JCM2_9ACTN</name>
<reference evidence="2 3" key="1">
    <citation type="submission" date="2020-08" db="EMBL/GenBank/DDBJ databases">
        <authorList>
            <person name="Liu C."/>
            <person name="Sun Q."/>
        </authorList>
    </citation>
    <scope>NUCLEOTIDE SEQUENCE [LARGE SCALE GENOMIC DNA]</scope>
    <source>
        <strain evidence="2 3">N22</strain>
    </source>
</reference>
<keyword evidence="1" id="KW-1133">Transmembrane helix</keyword>
<accession>A0A842JCM2</accession>
<protein>
    <submittedName>
        <fullName evidence="2">Uncharacterized protein</fullName>
    </submittedName>
</protein>
<comment type="caution">
    <text evidence="2">The sequence shown here is derived from an EMBL/GenBank/DDBJ whole genome shotgun (WGS) entry which is preliminary data.</text>
</comment>
<evidence type="ECO:0000256" key="1">
    <source>
        <dbReference type="SAM" id="Phobius"/>
    </source>
</evidence>
<evidence type="ECO:0000313" key="2">
    <source>
        <dbReference type="EMBL" id="MBC2889992.1"/>
    </source>
</evidence>
<sequence length="369" mass="40540">MNNDRTLYLFNSGYRIPYATNAHNLICMPNGGIVKFSSDSSGSHIHVEPATISSTENGINVLFVLVERGEGEEYAFHPVRRGKVVRSSDYDGKFNVYVRLEDLVLAKTKSCGQQLIIDNCWHRPRPKLDQTDSVTDDGDYAIIGESPDYSSLFKWGSGSAMVSQIADRLAEGRVFTTTKEGKNYDPIYSSILLRPRDKDEPCVPNGDSTEPGIHYLLNKADYVLDVSFNNEREDVSFLKVDVNGAEAWCGECNGRSETISIPLNFSESKTQKPIVSIAMSRPGDIVLKTSLFILLRTPKLRITLAVLGLFVYILVGILAGDPFSQLPSAMADRGLSGAIAEAFKLVLPPVFQALSILAVVYPAFGGRSV</sequence>
<keyword evidence="3" id="KW-1185">Reference proteome</keyword>
<feature type="transmembrane region" description="Helical" evidence="1">
    <location>
        <begin position="302"/>
        <end position="320"/>
    </location>
</feature>
<dbReference type="Proteomes" id="UP000587396">
    <property type="component" value="Unassembled WGS sequence"/>
</dbReference>
<evidence type="ECO:0000313" key="3">
    <source>
        <dbReference type="Proteomes" id="UP000587396"/>
    </source>
</evidence>
<dbReference type="AlphaFoldDB" id="A0A842JCM2"/>
<keyword evidence="1" id="KW-0812">Transmembrane</keyword>
<organism evidence="2 3">
    <name type="scientific">Gordonibacter massiliensis</name>
    <name type="common">ex Traore et al. 2017</name>
    <dbReference type="NCBI Taxonomy" id="1841863"/>
    <lineage>
        <taxon>Bacteria</taxon>
        <taxon>Bacillati</taxon>
        <taxon>Actinomycetota</taxon>
        <taxon>Coriobacteriia</taxon>
        <taxon>Eggerthellales</taxon>
        <taxon>Eggerthellaceae</taxon>
        <taxon>Gordonibacter</taxon>
    </lineage>
</organism>